<dbReference type="PANTHER" id="PTHR33164">
    <property type="entry name" value="TRANSCRIPTIONAL REGULATOR, MARR FAMILY"/>
    <property type="match status" value="1"/>
</dbReference>
<proteinExistence type="predicted"/>
<evidence type="ECO:0000313" key="3">
    <source>
        <dbReference type="Proteomes" id="UP000262477"/>
    </source>
</evidence>
<dbReference type="InterPro" id="IPR036390">
    <property type="entry name" value="WH_DNA-bd_sf"/>
</dbReference>
<dbReference type="GO" id="GO:0003700">
    <property type="term" value="F:DNA-binding transcription factor activity"/>
    <property type="evidence" value="ECO:0007669"/>
    <property type="project" value="InterPro"/>
</dbReference>
<feature type="domain" description="HTH marR-type" evidence="1">
    <location>
        <begin position="6"/>
        <end position="147"/>
    </location>
</feature>
<dbReference type="Pfam" id="PF12802">
    <property type="entry name" value="MarR_2"/>
    <property type="match status" value="1"/>
</dbReference>
<organism evidence="2 3">
    <name type="scientific">Streptomyces inhibens</name>
    <dbReference type="NCBI Taxonomy" id="2293571"/>
    <lineage>
        <taxon>Bacteria</taxon>
        <taxon>Bacillati</taxon>
        <taxon>Actinomycetota</taxon>
        <taxon>Actinomycetes</taxon>
        <taxon>Kitasatosporales</taxon>
        <taxon>Streptomycetaceae</taxon>
        <taxon>Streptomyces</taxon>
    </lineage>
</organism>
<accession>A0A371PQ38</accession>
<dbReference type="SMART" id="SM00347">
    <property type="entry name" value="HTH_MARR"/>
    <property type="match status" value="1"/>
</dbReference>
<gene>
    <name evidence="2" type="ORF">DY245_42370</name>
</gene>
<dbReference type="OrthoDB" id="7774677at2"/>
<dbReference type="InterPro" id="IPR000835">
    <property type="entry name" value="HTH_MarR-typ"/>
</dbReference>
<name>A0A371PQ38_STRIH</name>
<evidence type="ECO:0000259" key="1">
    <source>
        <dbReference type="PROSITE" id="PS50995"/>
    </source>
</evidence>
<dbReference type="PROSITE" id="PS50995">
    <property type="entry name" value="HTH_MARR_2"/>
    <property type="match status" value="1"/>
</dbReference>
<sequence>MSKSEQDEAVAAVERAMVAIRRSQTRRSLGRLTPPDEDGAIDPTLFGVLDAIEDRGLPCGVTDVAAALGVDQPRASRLVLRAVDQGLLVRQADPSDGRRTLLTLTSSGRGQLSRMHKLRQDVFARVMADWSDADRSAFARLITTFVAAFAEVVSGAD</sequence>
<dbReference type="SUPFAM" id="SSF46785">
    <property type="entry name" value="Winged helix' DNA-binding domain"/>
    <property type="match status" value="1"/>
</dbReference>
<dbReference type="Proteomes" id="UP000262477">
    <property type="component" value="Unassembled WGS sequence"/>
</dbReference>
<comment type="caution">
    <text evidence="2">The sequence shown here is derived from an EMBL/GenBank/DDBJ whole genome shotgun (WGS) entry which is preliminary data.</text>
</comment>
<dbReference type="InterPro" id="IPR039422">
    <property type="entry name" value="MarR/SlyA-like"/>
</dbReference>
<dbReference type="GO" id="GO:0006950">
    <property type="term" value="P:response to stress"/>
    <property type="evidence" value="ECO:0007669"/>
    <property type="project" value="TreeGrafter"/>
</dbReference>
<protein>
    <submittedName>
        <fullName evidence="2">MarR family transcriptional regulator</fullName>
    </submittedName>
</protein>
<keyword evidence="3" id="KW-1185">Reference proteome</keyword>
<dbReference type="EMBL" id="QUAC01000480">
    <property type="protein sequence ID" value="REK84628.1"/>
    <property type="molecule type" value="Genomic_DNA"/>
</dbReference>
<dbReference type="InterPro" id="IPR036388">
    <property type="entry name" value="WH-like_DNA-bd_sf"/>
</dbReference>
<reference evidence="2 3" key="1">
    <citation type="submission" date="2018-08" db="EMBL/GenBank/DDBJ databases">
        <title>Streptomyces NEAU-D10 sp. nov., a novel Actinomycete isolated from soil.</title>
        <authorList>
            <person name="Jin L."/>
        </authorList>
    </citation>
    <scope>NUCLEOTIDE SEQUENCE [LARGE SCALE GENOMIC DNA]</scope>
    <source>
        <strain evidence="2 3">NEAU-D10</strain>
    </source>
</reference>
<dbReference type="RefSeq" id="WP_128512424.1">
    <property type="nucleotide sequence ID" value="NZ_QUAC01000480.1"/>
</dbReference>
<dbReference type="PANTHER" id="PTHR33164:SF57">
    <property type="entry name" value="MARR-FAMILY TRANSCRIPTIONAL REGULATOR"/>
    <property type="match status" value="1"/>
</dbReference>
<dbReference type="Gene3D" id="1.10.10.10">
    <property type="entry name" value="Winged helix-like DNA-binding domain superfamily/Winged helix DNA-binding domain"/>
    <property type="match status" value="1"/>
</dbReference>
<evidence type="ECO:0000313" key="2">
    <source>
        <dbReference type="EMBL" id="REK84628.1"/>
    </source>
</evidence>
<dbReference type="AlphaFoldDB" id="A0A371PQ38"/>